<keyword evidence="2" id="KW-0456">Lyase</keyword>
<evidence type="ECO:0000313" key="4">
    <source>
        <dbReference type="Proteomes" id="UP001056610"/>
    </source>
</evidence>
<dbReference type="EMBL" id="CP097320">
    <property type="protein sequence ID" value="UQX11296.1"/>
    <property type="molecule type" value="Genomic_DNA"/>
</dbReference>
<evidence type="ECO:0000256" key="1">
    <source>
        <dbReference type="ARBA" id="ARBA00023152"/>
    </source>
</evidence>
<name>A0ABY4QMW7_9MYCO</name>
<keyword evidence="4" id="KW-1185">Reference proteome</keyword>
<evidence type="ECO:0000256" key="2">
    <source>
        <dbReference type="ARBA" id="ARBA00023239"/>
    </source>
</evidence>
<protein>
    <submittedName>
        <fullName evidence="3">Fructose bisphosphate aldolase</fullName>
    </submittedName>
</protein>
<sequence>MNQDQFEKITHGNGLIAALDQSGGSTPAALARYGISHSGYNDDDEMFDLMHEMRTRIIADPSFSGDRILATILFEDTIDRQIDGIDSAGYVWGRKRVVPFLKVDKGLASETDGVRCMKPMPDLDALLEKAVRKGIFGTKMRSFIQIADSAGVQAVVDQQFEIAHRICATGLVPILEPEVDITSPEKQAAENLLRDALANHLDQLDPDEHVMLKLTLPEQGDLYAPLMEQPNVLRVAALSGGYSREEATGRLARNHGMIASFSRALTEGLKVTMSDAEFSAELHTSIEQIYAASIT</sequence>
<dbReference type="RefSeq" id="WP_219069158.1">
    <property type="nucleotide sequence ID" value="NZ_CAJUXY010000050.1"/>
</dbReference>
<dbReference type="Proteomes" id="UP001056610">
    <property type="component" value="Chromosome"/>
</dbReference>
<reference evidence="3" key="1">
    <citation type="submission" date="2022-05" db="EMBL/GenBank/DDBJ databases">
        <title>A methanotrophic Mycobacterium dominates a cave microbial ecosystem.</title>
        <authorList>
            <person name="Van Spanning R.J.M."/>
            <person name="Guan Q."/>
            <person name="Melkonian C."/>
            <person name="Gallant J."/>
            <person name="Polerecky L."/>
            <person name="Flot J.-F."/>
            <person name="Brandt B.W."/>
            <person name="Braster M."/>
            <person name="Iturbe Espinoza P."/>
            <person name="Aerts J."/>
            <person name="Meima-Franke M."/>
            <person name="Piersma S.R."/>
            <person name="Bunduc C."/>
            <person name="Ummels R."/>
            <person name="Pain A."/>
            <person name="Fleming E.J."/>
            <person name="van der Wel N."/>
            <person name="Gherman V.D."/>
            <person name="Sarbu S.M."/>
            <person name="Bodelier P.L.E."/>
            <person name="Bitter W."/>
        </authorList>
    </citation>
    <scope>NUCLEOTIDE SEQUENCE</scope>
    <source>
        <strain evidence="3">Sulfur Cave</strain>
    </source>
</reference>
<accession>A0ABY4QMW7</accession>
<dbReference type="InterPro" id="IPR000741">
    <property type="entry name" value="FBA_I"/>
</dbReference>
<organism evidence="3 4">
    <name type="scientific">Candidatus Mycobacterium methanotrophicum</name>
    <dbReference type="NCBI Taxonomy" id="2943498"/>
    <lineage>
        <taxon>Bacteria</taxon>
        <taxon>Bacillati</taxon>
        <taxon>Actinomycetota</taxon>
        <taxon>Actinomycetes</taxon>
        <taxon>Mycobacteriales</taxon>
        <taxon>Mycobacteriaceae</taxon>
        <taxon>Mycobacterium</taxon>
    </lineage>
</organism>
<evidence type="ECO:0000313" key="3">
    <source>
        <dbReference type="EMBL" id="UQX11296.1"/>
    </source>
</evidence>
<dbReference type="Pfam" id="PF00274">
    <property type="entry name" value="Glycolytic"/>
    <property type="match status" value="1"/>
</dbReference>
<gene>
    <name evidence="3" type="ORF">M5I08_01780</name>
</gene>
<dbReference type="NCBIfam" id="NF003784">
    <property type="entry name" value="PRK05377.1"/>
    <property type="match status" value="1"/>
</dbReference>
<keyword evidence="1" id="KW-0324">Glycolysis</keyword>
<proteinExistence type="predicted"/>
<dbReference type="PANTHER" id="PTHR11627">
    <property type="entry name" value="FRUCTOSE-BISPHOSPHATE ALDOLASE"/>
    <property type="match status" value="1"/>
</dbReference>